<dbReference type="AlphaFoldDB" id="A0AAE0I9Q5"/>
<gene>
    <name evidence="2" type="ORF">B0T19DRAFT_403527</name>
</gene>
<dbReference type="Pfam" id="PF00646">
    <property type="entry name" value="F-box"/>
    <property type="match status" value="1"/>
</dbReference>
<name>A0AAE0I9Q5_9PEZI</name>
<evidence type="ECO:0000313" key="2">
    <source>
        <dbReference type="EMBL" id="KAK3320924.1"/>
    </source>
</evidence>
<dbReference type="Proteomes" id="UP001286456">
    <property type="component" value="Unassembled WGS sequence"/>
</dbReference>
<dbReference type="PROSITE" id="PS50181">
    <property type="entry name" value="FBOX"/>
    <property type="match status" value="1"/>
</dbReference>
<organism evidence="2 3">
    <name type="scientific">Cercophora scortea</name>
    <dbReference type="NCBI Taxonomy" id="314031"/>
    <lineage>
        <taxon>Eukaryota</taxon>
        <taxon>Fungi</taxon>
        <taxon>Dikarya</taxon>
        <taxon>Ascomycota</taxon>
        <taxon>Pezizomycotina</taxon>
        <taxon>Sordariomycetes</taxon>
        <taxon>Sordariomycetidae</taxon>
        <taxon>Sordariales</taxon>
        <taxon>Lasiosphaeriaceae</taxon>
        <taxon>Cercophora</taxon>
    </lineage>
</organism>
<dbReference type="InterPro" id="IPR036047">
    <property type="entry name" value="F-box-like_dom_sf"/>
</dbReference>
<evidence type="ECO:0000313" key="3">
    <source>
        <dbReference type="Proteomes" id="UP001286456"/>
    </source>
</evidence>
<dbReference type="SUPFAM" id="SSF81383">
    <property type="entry name" value="F-box domain"/>
    <property type="match status" value="1"/>
</dbReference>
<dbReference type="InterPro" id="IPR001810">
    <property type="entry name" value="F-box_dom"/>
</dbReference>
<keyword evidence="3" id="KW-1185">Reference proteome</keyword>
<comment type="caution">
    <text evidence="2">The sequence shown here is derived from an EMBL/GenBank/DDBJ whole genome shotgun (WGS) entry which is preliminary data.</text>
</comment>
<dbReference type="CDD" id="cd09917">
    <property type="entry name" value="F-box_SF"/>
    <property type="match status" value="1"/>
</dbReference>
<evidence type="ECO:0000259" key="1">
    <source>
        <dbReference type="PROSITE" id="PS50181"/>
    </source>
</evidence>
<reference evidence="2" key="2">
    <citation type="submission" date="2023-06" db="EMBL/GenBank/DDBJ databases">
        <authorList>
            <consortium name="Lawrence Berkeley National Laboratory"/>
            <person name="Haridas S."/>
            <person name="Hensen N."/>
            <person name="Bonometti L."/>
            <person name="Westerberg I."/>
            <person name="Brannstrom I.O."/>
            <person name="Guillou S."/>
            <person name="Cros-Aarteil S."/>
            <person name="Calhoun S."/>
            <person name="Kuo A."/>
            <person name="Mondo S."/>
            <person name="Pangilinan J."/>
            <person name="Riley R."/>
            <person name="Labutti K."/>
            <person name="Andreopoulos B."/>
            <person name="Lipzen A."/>
            <person name="Chen C."/>
            <person name="Yanf M."/>
            <person name="Daum C."/>
            <person name="Ng V."/>
            <person name="Clum A."/>
            <person name="Steindorff A."/>
            <person name="Ohm R."/>
            <person name="Martin F."/>
            <person name="Silar P."/>
            <person name="Natvig D."/>
            <person name="Lalanne C."/>
            <person name="Gautier V."/>
            <person name="Ament-Velasquez S.L."/>
            <person name="Kruys A."/>
            <person name="Hutchinson M.I."/>
            <person name="Powell A.J."/>
            <person name="Barry K."/>
            <person name="Miller A.N."/>
            <person name="Grigoriev I.V."/>
            <person name="Debuchy R."/>
            <person name="Gladieux P."/>
            <person name="Thoren M.H."/>
            <person name="Johannesson H."/>
        </authorList>
    </citation>
    <scope>NUCLEOTIDE SEQUENCE</scope>
    <source>
        <strain evidence="2">SMH4131-1</strain>
    </source>
</reference>
<protein>
    <recommendedName>
        <fullName evidence="1">F-box domain-containing protein</fullName>
    </recommendedName>
</protein>
<proteinExistence type="predicted"/>
<reference evidence="2" key="1">
    <citation type="journal article" date="2023" name="Mol. Phylogenet. Evol.">
        <title>Genome-scale phylogeny and comparative genomics of the fungal order Sordariales.</title>
        <authorList>
            <person name="Hensen N."/>
            <person name="Bonometti L."/>
            <person name="Westerberg I."/>
            <person name="Brannstrom I.O."/>
            <person name="Guillou S."/>
            <person name="Cros-Aarteil S."/>
            <person name="Calhoun S."/>
            <person name="Haridas S."/>
            <person name="Kuo A."/>
            <person name="Mondo S."/>
            <person name="Pangilinan J."/>
            <person name="Riley R."/>
            <person name="LaButti K."/>
            <person name="Andreopoulos B."/>
            <person name="Lipzen A."/>
            <person name="Chen C."/>
            <person name="Yan M."/>
            <person name="Daum C."/>
            <person name="Ng V."/>
            <person name="Clum A."/>
            <person name="Steindorff A."/>
            <person name="Ohm R.A."/>
            <person name="Martin F."/>
            <person name="Silar P."/>
            <person name="Natvig D.O."/>
            <person name="Lalanne C."/>
            <person name="Gautier V."/>
            <person name="Ament-Velasquez S.L."/>
            <person name="Kruys A."/>
            <person name="Hutchinson M.I."/>
            <person name="Powell A.J."/>
            <person name="Barry K."/>
            <person name="Miller A.N."/>
            <person name="Grigoriev I.V."/>
            <person name="Debuchy R."/>
            <person name="Gladieux P."/>
            <person name="Hiltunen Thoren M."/>
            <person name="Johannesson H."/>
        </authorList>
    </citation>
    <scope>NUCLEOTIDE SEQUENCE</scope>
    <source>
        <strain evidence="2">SMH4131-1</strain>
    </source>
</reference>
<feature type="domain" description="F-box" evidence="1">
    <location>
        <begin position="81"/>
        <end position="129"/>
    </location>
</feature>
<sequence>MAPPPLLVDPEVEYRVILPEDRSQQAYPIDETQDVDAICRVTAYHRDDFDLVVVSRSQHRTDFLRMGLMGLILPVFWAADLGTLEKLPVEILMDIIRRLDFASVVRFLRVNRRARQVVAELPEYSFVVTHGLDTVLGLFEVRLASRFSLAQLDAVIRIGNCLRCGQFAGYVFLPTLERCCLRCLDTAMDFEVLVLTDAKAEKLWNSDRNGSLPFLRTKPGYYTFHDKYAHERGWLVPAKAVSPFIKFDRLTRFFRYMAATAQPHVTGRGHDVLVQRGIYCKSCLASVEKRVHAAGNSPDIPPLSCRVFSQEEYIKHFQWCRGAQAMWEASAGGTLPVEEPKLTRQRGAFRYRDFD</sequence>
<accession>A0AAE0I9Q5</accession>
<dbReference type="EMBL" id="JAUEPO010000005">
    <property type="protein sequence ID" value="KAK3320924.1"/>
    <property type="molecule type" value="Genomic_DNA"/>
</dbReference>